<organism evidence="2 3">
    <name type="scientific">Aequorivita xiaoshiensis</name>
    <dbReference type="NCBI Taxonomy" id="2874476"/>
    <lineage>
        <taxon>Bacteria</taxon>
        <taxon>Pseudomonadati</taxon>
        <taxon>Bacteroidota</taxon>
        <taxon>Flavobacteriia</taxon>
        <taxon>Flavobacteriales</taxon>
        <taxon>Flavobacteriaceae</taxon>
        <taxon>Aequorivita</taxon>
    </lineage>
</organism>
<comment type="caution">
    <text evidence="2">The sequence shown here is derived from an EMBL/GenBank/DDBJ whole genome shotgun (WGS) entry which is preliminary data.</text>
</comment>
<evidence type="ECO:0000256" key="1">
    <source>
        <dbReference type="SAM" id="Phobius"/>
    </source>
</evidence>
<dbReference type="AlphaFoldDB" id="A0A9X1UE09"/>
<dbReference type="RefSeq" id="WP_237609218.1">
    <property type="nucleotide sequence ID" value="NZ_JAIRBB010000024.1"/>
</dbReference>
<keyword evidence="1" id="KW-0472">Membrane</keyword>
<evidence type="ECO:0000313" key="2">
    <source>
        <dbReference type="EMBL" id="MCG2432151.1"/>
    </source>
</evidence>
<proteinExistence type="predicted"/>
<dbReference type="EMBL" id="JAIRBB010000024">
    <property type="protein sequence ID" value="MCG2432151.1"/>
    <property type="molecule type" value="Genomic_DNA"/>
</dbReference>
<keyword evidence="1" id="KW-1133">Transmembrane helix</keyword>
<dbReference type="Proteomes" id="UP001139462">
    <property type="component" value="Unassembled WGS sequence"/>
</dbReference>
<sequence>MTIKNSLNLKKGIVLAIGIGLFIFIFWNSHNHTKKYYQNTLNGIVEYKFQSRSGILVKFYNIEDYVDLEIGSSNMKFIEKGDSISKPAKSSELFLFKNDTTAEYPKYFYLENAEKYN</sequence>
<gene>
    <name evidence="2" type="ORF">K8344_13570</name>
</gene>
<feature type="transmembrane region" description="Helical" evidence="1">
    <location>
        <begin position="12"/>
        <end position="29"/>
    </location>
</feature>
<reference evidence="2" key="1">
    <citation type="submission" date="2021-09" db="EMBL/GenBank/DDBJ databases">
        <title>Genome of Aequorivita sp. strain F64183.</title>
        <authorList>
            <person name="Wang Y."/>
        </authorList>
    </citation>
    <scope>NUCLEOTIDE SEQUENCE</scope>
    <source>
        <strain evidence="2">F64183</strain>
    </source>
</reference>
<name>A0A9X1UE09_9FLAO</name>
<evidence type="ECO:0000313" key="3">
    <source>
        <dbReference type="Proteomes" id="UP001139462"/>
    </source>
</evidence>
<protein>
    <submittedName>
        <fullName evidence="2">Uncharacterized protein</fullName>
    </submittedName>
</protein>
<keyword evidence="1" id="KW-0812">Transmembrane</keyword>
<accession>A0A9X1UE09</accession>
<keyword evidence="3" id="KW-1185">Reference proteome</keyword>